<dbReference type="GO" id="GO:0005634">
    <property type="term" value="C:nucleus"/>
    <property type="evidence" value="ECO:0007669"/>
    <property type="project" value="UniProtKB-SubCell"/>
</dbReference>
<keyword evidence="9" id="KW-0862">Zinc</keyword>
<protein>
    <recommendedName>
        <fullName evidence="5">peptide-methionine (R)-S-oxide reductase</fullName>
        <ecNumber evidence="5">1.8.4.12</ecNumber>
    </recommendedName>
</protein>
<dbReference type="GO" id="GO:0046872">
    <property type="term" value="F:metal ion binding"/>
    <property type="evidence" value="ECO:0007669"/>
    <property type="project" value="UniProtKB-KW"/>
</dbReference>
<dbReference type="GO" id="GO:0045087">
    <property type="term" value="P:innate immune response"/>
    <property type="evidence" value="ECO:0007669"/>
    <property type="project" value="UniProtKB-KW"/>
</dbReference>
<dbReference type="InterPro" id="IPR052150">
    <property type="entry name" value="MsrB_Met_sulfoxide_reductase"/>
</dbReference>
<evidence type="ECO:0000256" key="9">
    <source>
        <dbReference type="ARBA" id="ARBA00022833"/>
    </source>
</evidence>
<dbReference type="InterPro" id="IPR002579">
    <property type="entry name" value="Met_Sox_Rdtase_MsrB_dom"/>
</dbReference>
<reference evidence="18 19" key="1">
    <citation type="submission" date="2020-04" db="EMBL/GenBank/DDBJ databases">
        <authorList>
            <person name="Alioto T."/>
            <person name="Alioto T."/>
            <person name="Gomez Garrido J."/>
        </authorList>
    </citation>
    <scope>NUCLEOTIDE SEQUENCE [LARGE SCALE GENOMIC DNA]</scope>
</reference>
<dbReference type="Gene3D" id="2.170.150.20">
    <property type="entry name" value="Peptide methionine sulfoxide reductase"/>
    <property type="match status" value="1"/>
</dbReference>
<dbReference type="Proteomes" id="UP000494165">
    <property type="component" value="Unassembled WGS sequence"/>
</dbReference>
<dbReference type="EC" id="1.8.4.12" evidence="5"/>
<keyword evidence="12" id="KW-0560">Oxidoreductase</keyword>
<comment type="cofactor">
    <cofactor evidence="1">
        <name>Zn(2+)</name>
        <dbReference type="ChEBI" id="CHEBI:29105"/>
    </cofactor>
</comment>
<gene>
    <name evidence="18" type="ORF">CLODIP_2_CD14108</name>
</gene>
<keyword evidence="6" id="KW-0963">Cytoplasm</keyword>
<keyword evidence="8" id="KW-0479">Metal-binding</keyword>
<keyword evidence="19" id="KW-1185">Reference proteome</keyword>
<comment type="catalytic activity">
    <reaction evidence="16">
        <text>L-methionyl-[protein] + [thioredoxin]-disulfide + H2O = L-methionyl-(R)-S-oxide-[protein] + [thioredoxin]-dithiol</text>
        <dbReference type="Rhea" id="RHEA:24164"/>
        <dbReference type="Rhea" id="RHEA-COMP:10698"/>
        <dbReference type="Rhea" id="RHEA-COMP:10700"/>
        <dbReference type="Rhea" id="RHEA-COMP:12313"/>
        <dbReference type="Rhea" id="RHEA-COMP:12314"/>
        <dbReference type="ChEBI" id="CHEBI:15377"/>
        <dbReference type="ChEBI" id="CHEBI:16044"/>
        <dbReference type="ChEBI" id="CHEBI:29950"/>
        <dbReference type="ChEBI" id="CHEBI:45764"/>
        <dbReference type="ChEBI" id="CHEBI:50058"/>
        <dbReference type="EC" id="1.8.4.12"/>
    </reaction>
</comment>
<evidence type="ECO:0000256" key="2">
    <source>
        <dbReference type="ARBA" id="ARBA00004123"/>
    </source>
</evidence>
<dbReference type="Pfam" id="PF01641">
    <property type="entry name" value="SelR"/>
    <property type="match status" value="1"/>
</dbReference>
<organism evidence="18 19">
    <name type="scientific">Cloeon dipterum</name>
    <dbReference type="NCBI Taxonomy" id="197152"/>
    <lineage>
        <taxon>Eukaryota</taxon>
        <taxon>Metazoa</taxon>
        <taxon>Ecdysozoa</taxon>
        <taxon>Arthropoda</taxon>
        <taxon>Hexapoda</taxon>
        <taxon>Insecta</taxon>
        <taxon>Pterygota</taxon>
        <taxon>Palaeoptera</taxon>
        <taxon>Ephemeroptera</taxon>
        <taxon>Pisciforma</taxon>
        <taxon>Baetidae</taxon>
        <taxon>Cloeon</taxon>
    </lineage>
</organism>
<evidence type="ECO:0000256" key="13">
    <source>
        <dbReference type="ARBA" id="ARBA00023212"/>
    </source>
</evidence>
<evidence type="ECO:0000259" key="17">
    <source>
        <dbReference type="PROSITE" id="PS51790"/>
    </source>
</evidence>
<dbReference type="PROSITE" id="PS51790">
    <property type="entry name" value="MSRB"/>
    <property type="match status" value="1"/>
</dbReference>
<dbReference type="EMBL" id="CADEPI010000048">
    <property type="protein sequence ID" value="CAB3369807.1"/>
    <property type="molecule type" value="Genomic_DNA"/>
</dbReference>
<keyword evidence="7" id="KW-0399">Innate immunity</keyword>
<evidence type="ECO:0000256" key="1">
    <source>
        <dbReference type="ARBA" id="ARBA00001947"/>
    </source>
</evidence>
<keyword evidence="10" id="KW-0391">Immunity</keyword>
<accession>A0A8S1CDI5</accession>
<evidence type="ECO:0000256" key="5">
    <source>
        <dbReference type="ARBA" id="ARBA00012499"/>
    </source>
</evidence>
<feature type="domain" description="MsrB" evidence="17">
    <location>
        <begin position="1"/>
        <end position="94"/>
    </location>
</feature>
<comment type="caution">
    <text evidence="18">The sequence shown here is derived from an EMBL/GenBank/DDBJ whole genome shotgun (WGS) entry which is preliminary data.</text>
</comment>
<evidence type="ECO:0000256" key="6">
    <source>
        <dbReference type="ARBA" id="ARBA00022490"/>
    </source>
</evidence>
<dbReference type="GO" id="GO:0033743">
    <property type="term" value="F:peptide-methionine (R)-S-oxide reductase activity"/>
    <property type="evidence" value="ECO:0007669"/>
    <property type="project" value="UniProtKB-EC"/>
</dbReference>
<dbReference type="InterPro" id="IPR011057">
    <property type="entry name" value="Mss4-like_sf"/>
</dbReference>
<keyword evidence="11" id="KW-0712">Selenocysteine</keyword>
<dbReference type="AlphaFoldDB" id="A0A8S1CDI5"/>
<evidence type="ECO:0000313" key="19">
    <source>
        <dbReference type="Proteomes" id="UP000494165"/>
    </source>
</evidence>
<name>A0A8S1CDI5_9INSE</name>
<dbReference type="OrthoDB" id="44061at2759"/>
<comment type="similarity">
    <text evidence="4">Belongs to the MsrB Met sulfoxide reductase family.</text>
</comment>
<evidence type="ECO:0000256" key="14">
    <source>
        <dbReference type="ARBA" id="ARBA00023242"/>
    </source>
</evidence>
<keyword evidence="13" id="KW-0206">Cytoskeleton</keyword>
<evidence type="ECO:0000256" key="10">
    <source>
        <dbReference type="ARBA" id="ARBA00022859"/>
    </source>
</evidence>
<evidence type="ECO:0000313" key="18">
    <source>
        <dbReference type="EMBL" id="CAB3369807.1"/>
    </source>
</evidence>
<evidence type="ECO:0000256" key="15">
    <source>
        <dbReference type="ARBA" id="ARBA00046083"/>
    </source>
</evidence>
<evidence type="ECO:0000256" key="7">
    <source>
        <dbReference type="ARBA" id="ARBA00022588"/>
    </source>
</evidence>
<comment type="subcellular location">
    <subcellularLocation>
        <location evidence="3">Cytoplasm</location>
        <location evidence="3">Cytoskeleton</location>
    </subcellularLocation>
    <subcellularLocation>
        <location evidence="2">Nucleus</location>
    </subcellularLocation>
</comment>
<evidence type="ECO:0000256" key="16">
    <source>
        <dbReference type="ARBA" id="ARBA00048488"/>
    </source>
</evidence>
<dbReference type="GO" id="GO:0030091">
    <property type="term" value="P:protein repair"/>
    <property type="evidence" value="ECO:0007669"/>
    <property type="project" value="TreeGrafter"/>
</dbReference>
<dbReference type="GO" id="GO:0005856">
    <property type="term" value="C:cytoskeleton"/>
    <property type="evidence" value="ECO:0007669"/>
    <property type="project" value="UniProtKB-SubCell"/>
</dbReference>
<sequence>MAFCMRGVNPEHYRDHFKSGIYACAECGNELFSSLSKYTHHTPWPAFTETVREDSVSKTPEPGRPKAIKVSCGKCGAGLGHEFLEDRDDGGSRF</sequence>
<evidence type="ECO:0000256" key="12">
    <source>
        <dbReference type="ARBA" id="ARBA00023002"/>
    </source>
</evidence>
<dbReference type="SUPFAM" id="SSF51316">
    <property type="entry name" value="Mss4-like"/>
    <property type="match status" value="1"/>
</dbReference>
<keyword evidence="14" id="KW-0539">Nucleus</keyword>
<evidence type="ECO:0000256" key="3">
    <source>
        <dbReference type="ARBA" id="ARBA00004245"/>
    </source>
</evidence>
<comment type="function">
    <text evidence="15">Methionine-sulfoxide reductase that specifically reduces methionine (R)-sulfoxide back to methionine. While in many cases, methionine oxidation is the result of random oxidation following oxidative stress, methionine oxidation is also a post-translational modification that takes place on specific residue. Acts as a regulator of actin assembly by reducing methionine (R)-sulfoxide mediated by MICALs (MICAL1, MICAL2 or MICAL3) on actin, thereby promoting filament repolymerization. Plays a role in innate immunity by reducing oxidized actin, leading to actin repolymerization in macrophages.</text>
</comment>
<evidence type="ECO:0000256" key="4">
    <source>
        <dbReference type="ARBA" id="ARBA00007174"/>
    </source>
</evidence>
<evidence type="ECO:0000256" key="11">
    <source>
        <dbReference type="ARBA" id="ARBA00022933"/>
    </source>
</evidence>
<dbReference type="PANTHER" id="PTHR46755:SF5">
    <property type="entry name" value="METHIONINE-R-SULFOXIDE REDUCTASE B1"/>
    <property type="match status" value="1"/>
</dbReference>
<proteinExistence type="inferred from homology"/>
<dbReference type="PANTHER" id="PTHR46755">
    <property type="entry name" value="METHIONINE-R-SULFOXIDE REDUCTASE B1"/>
    <property type="match status" value="1"/>
</dbReference>
<evidence type="ECO:0000256" key="8">
    <source>
        <dbReference type="ARBA" id="ARBA00022723"/>
    </source>
</evidence>